<sequence length="59" mass="6686">MMNERAGRQEDREGRGPSPEPELELHPLIILFQTGMANMRNALAELRGLPGGRKDRQED</sequence>
<dbReference type="AlphaFoldDB" id="A0A930UIP3"/>
<comment type="caution">
    <text evidence="2">The sequence shown here is derived from an EMBL/GenBank/DDBJ whole genome shotgun (WGS) entry which is preliminary data.</text>
</comment>
<accession>A0A930UIP3</accession>
<protein>
    <submittedName>
        <fullName evidence="2">Uncharacterized protein</fullName>
    </submittedName>
</protein>
<feature type="compositionally biased region" description="Basic and acidic residues" evidence="1">
    <location>
        <begin position="1"/>
        <end position="15"/>
    </location>
</feature>
<keyword evidence="3" id="KW-1185">Reference proteome</keyword>
<dbReference type="Proteomes" id="UP000604381">
    <property type="component" value="Unassembled WGS sequence"/>
</dbReference>
<dbReference type="EMBL" id="JADHEI010000044">
    <property type="protein sequence ID" value="MBF2735632.1"/>
    <property type="molecule type" value="Genomic_DNA"/>
</dbReference>
<name>A0A930UIP3_9GAMM</name>
<proteinExistence type="predicted"/>
<evidence type="ECO:0000313" key="3">
    <source>
        <dbReference type="Proteomes" id="UP000604381"/>
    </source>
</evidence>
<reference evidence="2" key="1">
    <citation type="submission" date="2020-10" db="EMBL/GenBank/DDBJ databases">
        <title>An improved Amphimedon queenslandica hologenome assembly reveals how three proteobacterial symbionts can extend the metabolic phenotypic of their marine sponge host.</title>
        <authorList>
            <person name="Degnan B."/>
            <person name="Degnan S."/>
            <person name="Xiang X."/>
        </authorList>
    </citation>
    <scope>NUCLEOTIDE SEQUENCE</scope>
    <source>
        <strain evidence="2">AqS2</strain>
    </source>
</reference>
<organism evidence="2 3">
    <name type="scientific">Candidatus Amphirhobacter heronislandensis</name>
    <dbReference type="NCBI Taxonomy" id="1732024"/>
    <lineage>
        <taxon>Bacteria</taxon>
        <taxon>Pseudomonadati</taxon>
        <taxon>Pseudomonadota</taxon>
        <taxon>Gammaproteobacteria</taxon>
        <taxon>Candidatus Tethybacterales</taxon>
        <taxon>Candidatus Tethybacteraceae</taxon>
        <taxon>Candidatus Amphirhobacter</taxon>
    </lineage>
</organism>
<evidence type="ECO:0000313" key="2">
    <source>
        <dbReference type="EMBL" id="MBF2735632.1"/>
    </source>
</evidence>
<evidence type="ECO:0000256" key="1">
    <source>
        <dbReference type="SAM" id="MobiDB-lite"/>
    </source>
</evidence>
<feature type="region of interest" description="Disordered" evidence="1">
    <location>
        <begin position="1"/>
        <end position="26"/>
    </location>
</feature>
<gene>
    <name evidence="2" type="ORF">ISN26_06115</name>
</gene>